<organism evidence="1 2">
    <name type="scientific">Brachybacterium paraconglomeratum</name>
    <dbReference type="NCBI Taxonomy" id="173362"/>
    <lineage>
        <taxon>Bacteria</taxon>
        <taxon>Bacillati</taxon>
        <taxon>Actinomycetota</taxon>
        <taxon>Actinomycetes</taxon>
        <taxon>Micrococcales</taxon>
        <taxon>Dermabacteraceae</taxon>
        <taxon>Brachybacterium</taxon>
    </lineage>
</organism>
<protein>
    <submittedName>
        <fullName evidence="1">Uncharacterized protein</fullName>
    </submittedName>
</protein>
<name>A0A921GS70_9MICO</name>
<dbReference type="Proteomes" id="UP000775129">
    <property type="component" value="Unassembled WGS sequence"/>
</dbReference>
<comment type="caution">
    <text evidence="1">The sequence shown here is derived from an EMBL/GenBank/DDBJ whole genome shotgun (WGS) entry which is preliminary data.</text>
</comment>
<accession>A0A921GS70</accession>
<reference evidence="1" key="1">
    <citation type="journal article" date="2021" name="PeerJ">
        <title>Extensive microbial diversity within the chicken gut microbiome revealed by metagenomics and culture.</title>
        <authorList>
            <person name="Gilroy R."/>
            <person name="Ravi A."/>
            <person name="Getino M."/>
            <person name="Pursley I."/>
            <person name="Horton D.L."/>
            <person name="Alikhan N.F."/>
            <person name="Baker D."/>
            <person name="Gharbi K."/>
            <person name="Hall N."/>
            <person name="Watson M."/>
            <person name="Adriaenssens E.M."/>
            <person name="Foster-Nyarko E."/>
            <person name="Jarju S."/>
            <person name="Secka A."/>
            <person name="Antonio M."/>
            <person name="Oren A."/>
            <person name="Chaudhuri R.R."/>
            <person name="La Ragione R."/>
            <person name="Hildebrand F."/>
            <person name="Pallen M.J."/>
        </authorList>
    </citation>
    <scope>NUCLEOTIDE SEQUENCE</scope>
    <source>
        <strain evidence="1">1647</strain>
    </source>
</reference>
<proteinExistence type="predicted"/>
<sequence>MARTPHEDPHPYAGEVVPLLSKDSEVGDEKPAAMFRITDWADRVYGKPWRLHRSPGVLLYSLRAEGLGLPITDDNVLHGTLLGLPMLIHTREIDWSRL</sequence>
<evidence type="ECO:0000313" key="1">
    <source>
        <dbReference type="EMBL" id="HJF51228.1"/>
    </source>
</evidence>
<dbReference type="AlphaFoldDB" id="A0A921GS70"/>
<reference evidence="1" key="2">
    <citation type="submission" date="2021-09" db="EMBL/GenBank/DDBJ databases">
        <authorList>
            <person name="Gilroy R."/>
        </authorList>
    </citation>
    <scope>NUCLEOTIDE SEQUENCE</scope>
    <source>
        <strain evidence="1">1647</strain>
    </source>
</reference>
<evidence type="ECO:0000313" key="2">
    <source>
        <dbReference type="Proteomes" id="UP000775129"/>
    </source>
</evidence>
<dbReference type="EMBL" id="DYWO01000474">
    <property type="protein sequence ID" value="HJF51228.1"/>
    <property type="molecule type" value="Genomic_DNA"/>
</dbReference>
<gene>
    <name evidence="1" type="ORF">K8W24_15810</name>
</gene>